<sequence>MRILQITNGTILIQLWSVNNELIDCDFDEEKEAIDFFLGRFNTEVNEFNDCKDSFNQTCSFNSEVSNTSLTIKSITNKLPDDLHSLQFIDDFMEQCQQLHERIRYKYTAIQNKRWKRADLLVFPGTNWCGSGSKTKNYKELGVNAAADRCCRDHDYCKHTIAPFSSKYHLFNYRFHTVSHCDCDERFRSCLRKSNSGTSNLIGKLFFNVVKIKCFVFKKEKICRKRSWWGICLKMKKTRQAYFKDSDAY</sequence>
<evidence type="ECO:0000256" key="4">
    <source>
        <dbReference type="ARBA" id="ARBA00009659"/>
    </source>
</evidence>
<evidence type="ECO:0000256" key="15">
    <source>
        <dbReference type="ARBA" id="ARBA00029903"/>
    </source>
</evidence>
<dbReference type="Pfam" id="PF05826">
    <property type="entry name" value="Phospholip_A2_2"/>
    <property type="match status" value="1"/>
</dbReference>
<gene>
    <name evidence="17" type="ORF">B4U80_09609</name>
</gene>
<evidence type="ECO:0000256" key="10">
    <source>
        <dbReference type="ARBA" id="ARBA00022837"/>
    </source>
</evidence>
<evidence type="ECO:0000256" key="1">
    <source>
        <dbReference type="ARBA" id="ARBA00001604"/>
    </source>
</evidence>
<proteinExistence type="inferred from homology"/>
<keyword evidence="14" id="KW-1015">Disulfide bond</keyword>
<dbReference type="InterPro" id="IPR036444">
    <property type="entry name" value="PLipase_A2_dom_sf"/>
</dbReference>
<evidence type="ECO:0000313" key="17">
    <source>
        <dbReference type="EMBL" id="RWS30085.1"/>
    </source>
</evidence>
<keyword evidence="9" id="KW-0378">Hydrolase</keyword>
<keyword evidence="18" id="KW-1185">Reference proteome</keyword>
<dbReference type="EC" id="3.1.1.4" evidence="5"/>
<reference evidence="17 18" key="1">
    <citation type="journal article" date="2018" name="Gigascience">
        <title>Genomes of trombidid mites reveal novel predicted allergens and laterally-transferred genes associated with secondary metabolism.</title>
        <authorList>
            <person name="Dong X."/>
            <person name="Chaisiri K."/>
            <person name="Xia D."/>
            <person name="Armstrong S.D."/>
            <person name="Fang Y."/>
            <person name="Donnelly M.J."/>
            <person name="Kadowaki T."/>
            <person name="McGarry J.W."/>
            <person name="Darby A.C."/>
            <person name="Makepeace B.L."/>
        </authorList>
    </citation>
    <scope>NUCLEOTIDE SEQUENCE [LARGE SCALE GENOMIC DNA]</scope>
    <source>
        <strain evidence="17">UoL-UT</strain>
    </source>
</reference>
<dbReference type="Proteomes" id="UP000288716">
    <property type="component" value="Unassembled WGS sequence"/>
</dbReference>
<keyword evidence="8" id="KW-0479">Metal-binding</keyword>
<evidence type="ECO:0000256" key="9">
    <source>
        <dbReference type="ARBA" id="ARBA00022801"/>
    </source>
</evidence>
<comment type="cofactor">
    <cofactor evidence="2">
        <name>Ca(2+)</name>
        <dbReference type="ChEBI" id="CHEBI:29108"/>
    </cofactor>
</comment>
<evidence type="ECO:0000256" key="13">
    <source>
        <dbReference type="ARBA" id="ARBA00023145"/>
    </source>
</evidence>
<comment type="subcellular location">
    <subcellularLocation>
        <location evidence="3">Secreted</location>
    </subcellularLocation>
</comment>
<dbReference type="OrthoDB" id="6075074at2759"/>
<dbReference type="GO" id="GO:0050482">
    <property type="term" value="P:arachidonate secretion"/>
    <property type="evidence" value="ECO:0007669"/>
    <property type="project" value="InterPro"/>
</dbReference>
<keyword evidence="12" id="KW-0443">Lipid metabolism</keyword>
<dbReference type="GO" id="GO:0006644">
    <property type="term" value="P:phospholipid metabolic process"/>
    <property type="evidence" value="ECO:0007669"/>
    <property type="project" value="InterPro"/>
</dbReference>
<dbReference type="STRING" id="299467.A0A443SRJ2"/>
<evidence type="ECO:0000313" key="18">
    <source>
        <dbReference type="Proteomes" id="UP000288716"/>
    </source>
</evidence>
<evidence type="ECO:0000256" key="3">
    <source>
        <dbReference type="ARBA" id="ARBA00004613"/>
    </source>
</evidence>
<evidence type="ECO:0000256" key="2">
    <source>
        <dbReference type="ARBA" id="ARBA00001913"/>
    </source>
</evidence>
<accession>A0A443SRJ2</accession>
<comment type="caution">
    <text evidence="17">The sequence shown here is derived from an EMBL/GenBank/DDBJ whole genome shotgun (WGS) entry which is preliminary data.</text>
</comment>
<evidence type="ECO:0000256" key="6">
    <source>
        <dbReference type="ARBA" id="ARBA00021721"/>
    </source>
</evidence>
<keyword evidence="11" id="KW-0442">Lipid degradation</keyword>
<dbReference type="SUPFAM" id="SSF48619">
    <property type="entry name" value="Phospholipase A2, PLA2"/>
    <property type="match status" value="1"/>
</dbReference>
<evidence type="ECO:0000259" key="16">
    <source>
        <dbReference type="Pfam" id="PF05826"/>
    </source>
</evidence>
<dbReference type="GO" id="GO:0004623">
    <property type="term" value="F:phospholipase A2 activity"/>
    <property type="evidence" value="ECO:0007669"/>
    <property type="project" value="UniProtKB-EC"/>
</dbReference>
<dbReference type="AlphaFoldDB" id="A0A443SRJ2"/>
<feature type="non-terminal residue" evidence="17">
    <location>
        <position position="249"/>
    </location>
</feature>
<evidence type="ECO:0000256" key="5">
    <source>
        <dbReference type="ARBA" id="ARBA00013278"/>
    </source>
</evidence>
<dbReference type="VEuPathDB" id="VectorBase:LDEU001953"/>
<dbReference type="GO" id="GO:0046872">
    <property type="term" value="F:metal ion binding"/>
    <property type="evidence" value="ECO:0007669"/>
    <property type="project" value="UniProtKB-KW"/>
</dbReference>
<comment type="similarity">
    <text evidence="4">Belongs to the phospholipase A2 family. Group III subfamily.</text>
</comment>
<evidence type="ECO:0000256" key="8">
    <source>
        <dbReference type="ARBA" id="ARBA00022723"/>
    </source>
</evidence>
<dbReference type="GO" id="GO:0005576">
    <property type="term" value="C:extracellular region"/>
    <property type="evidence" value="ECO:0007669"/>
    <property type="project" value="UniProtKB-SubCell"/>
</dbReference>
<dbReference type="PROSITE" id="PS00118">
    <property type="entry name" value="PA2_HIS"/>
    <property type="match status" value="1"/>
</dbReference>
<dbReference type="CDD" id="cd04704">
    <property type="entry name" value="PLA2_bee_venom_like"/>
    <property type="match status" value="1"/>
</dbReference>
<protein>
    <recommendedName>
        <fullName evidence="6">Phospholipase A2</fullName>
        <ecNumber evidence="5">3.1.1.4</ecNumber>
    </recommendedName>
    <alternativeName>
        <fullName evidence="15">Phosphatidylcholine 2-acylhydrolase</fullName>
    </alternativeName>
</protein>
<dbReference type="EMBL" id="NCKV01000649">
    <property type="protein sequence ID" value="RWS30085.1"/>
    <property type="molecule type" value="Genomic_DNA"/>
</dbReference>
<name>A0A443SRJ2_9ACAR</name>
<evidence type="ECO:0000256" key="14">
    <source>
        <dbReference type="ARBA" id="ARBA00023157"/>
    </source>
</evidence>
<comment type="catalytic activity">
    <reaction evidence="1">
        <text>a 1,2-diacyl-sn-glycero-3-phosphocholine + H2O = a 1-acyl-sn-glycero-3-phosphocholine + a fatty acid + H(+)</text>
        <dbReference type="Rhea" id="RHEA:15801"/>
        <dbReference type="ChEBI" id="CHEBI:15377"/>
        <dbReference type="ChEBI" id="CHEBI:15378"/>
        <dbReference type="ChEBI" id="CHEBI:28868"/>
        <dbReference type="ChEBI" id="CHEBI:57643"/>
        <dbReference type="ChEBI" id="CHEBI:58168"/>
        <dbReference type="EC" id="3.1.1.4"/>
    </reaction>
</comment>
<evidence type="ECO:0000256" key="12">
    <source>
        <dbReference type="ARBA" id="ARBA00023098"/>
    </source>
</evidence>
<organism evidence="17 18">
    <name type="scientific">Leptotrombidium deliense</name>
    <dbReference type="NCBI Taxonomy" id="299467"/>
    <lineage>
        <taxon>Eukaryota</taxon>
        <taxon>Metazoa</taxon>
        <taxon>Ecdysozoa</taxon>
        <taxon>Arthropoda</taxon>
        <taxon>Chelicerata</taxon>
        <taxon>Arachnida</taxon>
        <taxon>Acari</taxon>
        <taxon>Acariformes</taxon>
        <taxon>Trombidiformes</taxon>
        <taxon>Prostigmata</taxon>
        <taxon>Anystina</taxon>
        <taxon>Parasitengona</taxon>
        <taxon>Trombiculoidea</taxon>
        <taxon>Trombiculidae</taxon>
        <taxon>Leptotrombidium</taxon>
    </lineage>
</organism>
<dbReference type="Gene3D" id="1.20.90.10">
    <property type="entry name" value="Phospholipase A2 domain"/>
    <property type="match status" value="1"/>
</dbReference>
<keyword evidence="7" id="KW-0964">Secreted</keyword>
<dbReference type="InterPro" id="IPR033113">
    <property type="entry name" value="PLA2_histidine"/>
</dbReference>
<evidence type="ECO:0000256" key="11">
    <source>
        <dbReference type="ARBA" id="ARBA00022963"/>
    </source>
</evidence>
<keyword evidence="10" id="KW-0106">Calcium</keyword>
<dbReference type="PANTHER" id="PTHR12253">
    <property type="entry name" value="RH14732P"/>
    <property type="match status" value="1"/>
</dbReference>
<keyword evidence="13" id="KW-0865">Zymogen</keyword>
<dbReference type="InterPro" id="IPR016090">
    <property type="entry name" value="PLA2-like_dom"/>
</dbReference>
<dbReference type="FunFam" id="1.20.90.10:FF:000002">
    <property type="entry name" value="Phospholipase A2 group III"/>
    <property type="match status" value="1"/>
</dbReference>
<evidence type="ECO:0000256" key="7">
    <source>
        <dbReference type="ARBA" id="ARBA00022525"/>
    </source>
</evidence>
<feature type="domain" description="Phospholipase A2-like central" evidence="16">
    <location>
        <begin position="123"/>
        <end position="217"/>
    </location>
</feature>
<dbReference type="GO" id="GO:0016042">
    <property type="term" value="P:lipid catabolic process"/>
    <property type="evidence" value="ECO:0007669"/>
    <property type="project" value="UniProtKB-KW"/>
</dbReference>